<dbReference type="RefSeq" id="WP_115148280.1">
    <property type="nucleotide sequence ID" value="NZ_QRAV01000024.1"/>
</dbReference>
<name>A0A370S1M2_PSEJE</name>
<gene>
    <name evidence="1" type="ORF">DEU51_12448</name>
</gene>
<protein>
    <submittedName>
        <fullName evidence="1">Uncharacterized protein</fullName>
    </submittedName>
</protein>
<dbReference type="Proteomes" id="UP000255365">
    <property type="component" value="Unassembled WGS sequence"/>
</dbReference>
<sequence length="73" mass="8129">MNKHEAAVQMIETEIAIIPTTSFPVEAASVSRMAVFMASRLDAIVDTERDDYLKQIRALEMTRYVELLKGAAA</sequence>
<accession>A0A370S1M2</accession>
<proteinExistence type="predicted"/>
<reference evidence="1 2" key="1">
    <citation type="submission" date="2018-07" db="EMBL/GenBank/DDBJ databases">
        <title>Genome sequencing of rice bacterial endophytes.</title>
        <authorList>
            <person name="Venturi V."/>
        </authorList>
    </citation>
    <scope>NUCLEOTIDE SEQUENCE [LARGE SCALE GENOMIC DNA]</scope>
    <source>
        <strain evidence="1 2">E2333</strain>
    </source>
</reference>
<dbReference type="EMBL" id="QRAV01000024">
    <property type="protein sequence ID" value="RDL13571.1"/>
    <property type="molecule type" value="Genomic_DNA"/>
</dbReference>
<evidence type="ECO:0000313" key="2">
    <source>
        <dbReference type="Proteomes" id="UP000255365"/>
    </source>
</evidence>
<organism evidence="1 2">
    <name type="scientific">Pseudomonas jessenii</name>
    <dbReference type="NCBI Taxonomy" id="77298"/>
    <lineage>
        <taxon>Bacteria</taxon>
        <taxon>Pseudomonadati</taxon>
        <taxon>Pseudomonadota</taxon>
        <taxon>Gammaproteobacteria</taxon>
        <taxon>Pseudomonadales</taxon>
        <taxon>Pseudomonadaceae</taxon>
        <taxon>Pseudomonas</taxon>
    </lineage>
</organism>
<dbReference type="AlphaFoldDB" id="A0A370S1M2"/>
<evidence type="ECO:0000313" key="1">
    <source>
        <dbReference type="EMBL" id="RDL13571.1"/>
    </source>
</evidence>
<comment type="caution">
    <text evidence="1">The sequence shown here is derived from an EMBL/GenBank/DDBJ whole genome shotgun (WGS) entry which is preliminary data.</text>
</comment>